<dbReference type="GO" id="GO:0005813">
    <property type="term" value="C:centrosome"/>
    <property type="evidence" value="ECO:0007669"/>
    <property type="project" value="InterPro"/>
</dbReference>
<evidence type="ECO:0000313" key="4">
    <source>
        <dbReference type="WBParaSite" id="SRDH1_34040.1"/>
    </source>
</evidence>
<feature type="compositionally biased region" description="Basic residues" evidence="2">
    <location>
        <begin position="1427"/>
        <end position="1443"/>
    </location>
</feature>
<dbReference type="PANTHER" id="PTHR13958">
    <property type="entry name" value="CENTROSOME-ASSOCIATED PROTEIN 350"/>
    <property type="match status" value="1"/>
</dbReference>
<dbReference type="GO" id="GO:0008017">
    <property type="term" value="F:microtubule binding"/>
    <property type="evidence" value="ECO:0007669"/>
    <property type="project" value="InterPro"/>
</dbReference>
<dbReference type="WBParaSite" id="SRDH1_34040.1">
    <property type="protein sequence ID" value="SRDH1_34040.1"/>
    <property type="gene ID" value="SRDH1_34040"/>
</dbReference>
<feature type="coiled-coil region" evidence="1">
    <location>
        <begin position="1172"/>
        <end position="1212"/>
    </location>
</feature>
<feature type="compositionally biased region" description="Basic and acidic residues" evidence="2">
    <location>
        <begin position="269"/>
        <end position="290"/>
    </location>
</feature>
<dbReference type="PANTHER" id="PTHR13958:SF3">
    <property type="entry name" value="CAP-GLY DOMAIN-CONTAINING PROTEIN-RELATED"/>
    <property type="match status" value="1"/>
</dbReference>
<accession>A0AA85F2L8</accession>
<organism evidence="3 4">
    <name type="scientific">Schistosoma rodhaini</name>
    <dbReference type="NCBI Taxonomy" id="6188"/>
    <lineage>
        <taxon>Eukaryota</taxon>
        <taxon>Metazoa</taxon>
        <taxon>Spiralia</taxon>
        <taxon>Lophotrochozoa</taxon>
        <taxon>Platyhelminthes</taxon>
        <taxon>Trematoda</taxon>
        <taxon>Digenea</taxon>
        <taxon>Strigeidida</taxon>
        <taxon>Schistosomatoidea</taxon>
        <taxon>Schistosomatidae</taxon>
        <taxon>Schistosoma</taxon>
    </lineage>
</organism>
<keyword evidence="1" id="KW-0175">Coiled coil</keyword>
<dbReference type="Proteomes" id="UP000050792">
    <property type="component" value="Unassembled WGS sequence"/>
</dbReference>
<feature type="region of interest" description="Disordered" evidence="2">
    <location>
        <begin position="1228"/>
        <end position="1293"/>
    </location>
</feature>
<evidence type="ECO:0000256" key="2">
    <source>
        <dbReference type="SAM" id="MobiDB-lite"/>
    </source>
</evidence>
<feature type="region of interest" description="Disordered" evidence="2">
    <location>
        <begin position="1422"/>
        <end position="1443"/>
    </location>
</feature>
<protein>
    <submittedName>
        <fullName evidence="4">Uncharacterized protein</fullName>
    </submittedName>
</protein>
<reference evidence="3" key="1">
    <citation type="submission" date="2022-06" db="EMBL/GenBank/DDBJ databases">
        <authorList>
            <person name="Berger JAMES D."/>
            <person name="Berger JAMES D."/>
        </authorList>
    </citation>
    <scope>NUCLEOTIDE SEQUENCE [LARGE SCALE GENOMIC DNA]</scope>
</reference>
<feature type="compositionally biased region" description="Polar residues" evidence="2">
    <location>
        <begin position="1660"/>
        <end position="1671"/>
    </location>
</feature>
<reference evidence="4" key="2">
    <citation type="submission" date="2023-11" db="UniProtKB">
        <authorList>
            <consortium name="WormBaseParasite"/>
        </authorList>
    </citation>
    <scope>IDENTIFICATION</scope>
</reference>
<feature type="region of interest" description="Disordered" evidence="2">
    <location>
        <begin position="1646"/>
        <end position="1723"/>
    </location>
</feature>
<sequence length="2222" mass="249131">MPHDGSDLMERIRQIVNQQKLRCLDENKLNSSSIAGLNLDDLMGDNHNKTEVSSKFVTRKVAETTAPSPYPGFSTVSGDQKKISTNDTYFSTCKSDAKANILKRLHGTSPTNPCIRHVSAKSTRSQHVDSQINTIPNNVHAWRQGKELIDKYLGTSSESIDKHGNNEEQSPKLDHSSPLGFDAVIDKNNPKILNLNQNEPKNTVNTDKASKQMVNAPLVASKSGKGLFHSIKKKNEVNNHSDALESVQKDIHGCPTPRAHLKALVQQQREARKQEHKRQLEAEKEKREQIQRNLQSTALAAAAAAKLPVTSTKKMPEHSQVIPVCLFQPVKAPVLTLNSYSSEREQKLDELLRREISTPENQIADIILPTSSDRDSIHSSYRDFIETLKVRCSSTNSHVANPIPTSESSMKRNRMTAVNKYEDIGISRPPKCGKLNNSCNHPIQTNNCKQMFNSNPPSMDLQKKCLNGKSSHMKNLQMETVALSPTKHKFCTVGSHTTCFYEFESPKRSLHEDTGFQVPVPFSENVSTRPRTSVDVTRRPETLQKRLSPTIEPIVPYANRPKTICDHVTEAARLDIKLSAQRVKHMLVIDSEDDDNDDNSDEDQCFYTDDGVNSSVSSYETIHKPTASVWRRLEAVGASESELEENNVCIVEDIKDEKPVIVDNVSQHCSTFWKYNTNTNNFHQSGLNNFIGDIRAKNEFRNLIYSDPLRFASVHKRQQTLFHRRGKKPFKSLEPQVNSIEKVEVYEKDYTNRSSSLHSPREKIDKESLVVKSNAPGNTNIQAVNVECTDSGDRSSSSHTACSIRTKAQELFITDDKSDSQALPTNHQKINNFINKTINPSQLRLTPAALNLQLAVEMNYLETLSGSMQHIADMESLRQITAAQAECVSLAQLLKARELQISSKISDYALEKETPGVFVSPNEPGRLISGVHSPQFESVLKAAEEFDKVERRLSVRTSHLDAISYCSTESPSVDSNITNEANVHKSLNGSISESNVNKQQFSTGSDKTLSNDNVIKSISGGVVTASDSSDEPCRPIPTSSTVASMTTIDKVSEPGKLTVISSSLSPNLNNFINIEKKLEKKKKISVDFSGDDDESMKSYGKVTNGEHQRKSNDQVLIKRKKLKRHSRNEKSHIKSTDIPMLNLCVAMSPNSSCQTERNEKFSQVKYLLTLDFSALNKRVAALQSRRKKAEELLALSKNIELEEVEVIRLEREALNAIQSKRLALHENRSQLSNDNESKKYSTSSHWSKNSNSKHWRSNSHSPVFQRSSYSQYSDELGLEEPGDDKTNSERIPTASLGKSSSLLKCNIINSNTASECSTARTVSTATDLKYCKSDSDSNLSAAHSEKHHSNTSFGNNYKLIPNRYNEKCTSNLLSTKNDDYNSRVSKVSNYCLPKLDIGVETTPSLRNLLTCEVATPSLDRTVTPTSRHLRQRSNSHDSGRRRRVTVLNSVDSMDEDGRLFGVGDDEPFSTVSINSHSDLSELESRIQALNSNLQKQESILCRINVEYKRVHKDRLARLESTLLKHRQLCTEIIANIKADLDICRASVCTEPNDSHSKSMKKVIDTDNISYTSPSKSLNKTTLDNFNDNSISCASSKRIDKLALSTRILTSKHSTNNDDTEPDTLISVAEELVSSQDTDDELKQLDLDDDIDRSTPVAEHSPNSTNKNNTYLCNADVSAVESKQTTNSEMSKNKRSLSPSIHTESSYYTDFQPSSEDNNSKSLNNQDILPKEIEKESNNTSMKSVINSTEKMLMGEVTQTNNMFSNQLDPKIFINECGSIETYSYIDTDEFQCNSTVLGVTVADNEFESNDILSKSPFTIVPEANYVSDRKVSTVTTEDFNNMVVSTDISVPSAKTSLHKVAEDHRQREELVDQITTELLNQLVSEAIDSTLNVRKSNFQIESPENSESDDEDDLLDDEFHQRSSGSQSSSEESVPLLDLGLKAHKDYEEKCSETDKSKICVTPEPSYTVDNIEGLFADTPDRTQPLIHLAVKHFWDAKLNAKSECEEVVLLKASNNPPLEFSVDYYDEADLELFKTQSNVKFVNRALLFDLISEIIQKIYVGEDNDLELQERLVNSTNSSESKTSHRVSSAQFRLWRGPCPPTTYNRLLTIVTSEVCRELNLKIEWKSEMPNHNGNKTKYPGLNEVVPSGVRLSRLVQWTLAKKSWLDRVLDLELRADEPSWLSYVPEEREIKMKLARELWEDILDDALNSVLASNACHLSK</sequence>
<proteinExistence type="predicted"/>
<dbReference type="InterPro" id="IPR028750">
    <property type="entry name" value="CEP350/CC187"/>
</dbReference>
<feature type="compositionally biased region" description="Polar residues" evidence="2">
    <location>
        <begin position="1258"/>
        <end position="1273"/>
    </location>
</feature>
<dbReference type="GO" id="GO:0034453">
    <property type="term" value="P:microtubule anchoring"/>
    <property type="evidence" value="ECO:0007669"/>
    <property type="project" value="InterPro"/>
</dbReference>
<feature type="compositionally biased region" description="Polar residues" evidence="2">
    <location>
        <begin position="1680"/>
        <end position="1723"/>
    </location>
</feature>
<feature type="region of interest" description="Disordered" evidence="2">
    <location>
        <begin position="268"/>
        <end position="291"/>
    </location>
</feature>
<keyword evidence="3" id="KW-1185">Reference proteome</keyword>
<evidence type="ECO:0000256" key="1">
    <source>
        <dbReference type="SAM" id="Coils"/>
    </source>
</evidence>
<name>A0AA85F2L8_9TREM</name>
<evidence type="ECO:0000313" key="3">
    <source>
        <dbReference type="Proteomes" id="UP000050792"/>
    </source>
</evidence>